<dbReference type="InterPro" id="IPR000073">
    <property type="entry name" value="AB_hydrolase_1"/>
</dbReference>
<feature type="domain" description="AB hydrolase-1" evidence="1">
    <location>
        <begin position="35"/>
        <end position="259"/>
    </location>
</feature>
<dbReference type="Pfam" id="PF00561">
    <property type="entry name" value="Abhydrolase_1"/>
    <property type="match status" value="1"/>
</dbReference>
<sequence>MSTDLFPGFTTHHIPTPCAATIFTRVSPATDKPKPPLLLIHGFPQTHIEWHKLAPLLIDNFTLILVDLRGYGASSLAHKSTNGSGYTKRMMAQDCIAVMDAVGYERKKFHVVGHDRGARVAYRLAYDFPERVDKLVVVDIVPTASMFRSFNEASMALKAYHWLFLAQPAPVPEQMIMGVDGGRAFLERSLASWSGSKTLDAFAAEKGVLDRYREAYCNEERIHATCEDYRAGAYFDRVNDEDELESGRKLELPILAVWGLHGTPAGGDKSPIDLWSQYASDVRGTGIDCGHFIPEEEPEKLAKEILPFLL</sequence>
<evidence type="ECO:0000313" key="3">
    <source>
        <dbReference type="Proteomes" id="UP001610446"/>
    </source>
</evidence>
<dbReference type="SUPFAM" id="SSF53474">
    <property type="entry name" value="alpha/beta-Hydrolases"/>
    <property type="match status" value="1"/>
</dbReference>
<dbReference type="InterPro" id="IPR050266">
    <property type="entry name" value="AB_hydrolase_sf"/>
</dbReference>
<dbReference type="PRINTS" id="PR00111">
    <property type="entry name" value="ABHYDROLASE"/>
</dbReference>
<protein>
    <submittedName>
        <fullName evidence="2">Alpha/Beta hydrolase protein</fullName>
    </submittedName>
</protein>
<evidence type="ECO:0000313" key="2">
    <source>
        <dbReference type="EMBL" id="KAL2843936.1"/>
    </source>
</evidence>
<dbReference type="InterPro" id="IPR000639">
    <property type="entry name" value="Epox_hydrolase-like"/>
</dbReference>
<keyword evidence="2" id="KW-0378">Hydrolase</keyword>
<accession>A0ABR4JV52</accession>
<evidence type="ECO:0000259" key="1">
    <source>
        <dbReference type="Pfam" id="PF00561"/>
    </source>
</evidence>
<comment type="caution">
    <text evidence="2">The sequence shown here is derived from an EMBL/GenBank/DDBJ whole genome shotgun (WGS) entry which is preliminary data.</text>
</comment>
<dbReference type="PANTHER" id="PTHR43798">
    <property type="entry name" value="MONOACYLGLYCEROL LIPASE"/>
    <property type="match status" value="1"/>
</dbReference>
<name>A0ABR4JV52_9EURO</name>
<dbReference type="Gene3D" id="3.40.50.1820">
    <property type="entry name" value="alpha/beta hydrolase"/>
    <property type="match status" value="1"/>
</dbReference>
<reference evidence="2 3" key="1">
    <citation type="submission" date="2024-07" db="EMBL/GenBank/DDBJ databases">
        <title>Section-level genome sequencing and comparative genomics of Aspergillus sections Usti and Cavernicolus.</title>
        <authorList>
            <consortium name="Lawrence Berkeley National Laboratory"/>
            <person name="Nybo J.L."/>
            <person name="Vesth T.C."/>
            <person name="Theobald S."/>
            <person name="Frisvad J.C."/>
            <person name="Larsen T.O."/>
            <person name="Kjaerboelling I."/>
            <person name="Rothschild-Mancinelli K."/>
            <person name="Lyhne E.K."/>
            <person name="Kogle M.E."/>
            <person name="Barry K."/>
            <person name="Clum A."/>
            <person name="Na H."/>
            <person name="Ledsgaard L."/>
            <person name="Lin J."/>
            <person name="Lipzen A."/>
            <person name="Kuo A."/>
            <person name="Riley R."/>
            <person name="Mondo S."/>
            <person name="Labutti K."/>
            <person name="Haridas S."/>
            <person name="Pangalinan J."/>
            <person name="Salamov A.A."/>
            <person name="Simmons B.A."/>
            <person name="Magnuson J.K."/>
            <person name="Chen J."/>
            <person name="Drula E."/>
            <person name="Henrissat B."/>
            <person name="Wiebenga A."/>
            <person name="Lubbers R.J."/>
            <person name="Gomes A.C."/>
            <person name="Makela M.R."/>
            <person name="Stajich J."/>
            <person name="Grigoriev I.V."/>
            <person name="Mortensen U.H."/>
            <person name="De Vries R.P."/>
            <person name="Baker S.E."/>
            <person name="Andersen M.R."/>
        </authorList>
    </citation>
    <scope>NUCLEOTIDE SEQUENCE [LARGE SCALE GENOMIC DNA]</scope>
    <source>
        <strain evidence="2 3">CBS 123904</strain>
    </source>
</reference>
<dbReference type="InterPro" id="IPR029058">
    <property type="entry name" value="AB_hydrolase_fold"/>
</dbReference>
<dbReference type="GO" id="GO:0016787">
    <property type="term" value="F:hydrolase activity"/>
    <property type="evidence" value="ECO:0007669"/>
    <property type="project" value="UniProtKB-KW"/>
</dbReference>
<gene>
    <name evidence="2" type="ORF">BJY01DRAFT_215320</name>
</gene>
<dbReference type="Proteomes" id="UP001610446">
    <property type="component" value="Unassembled WGS sequence"/>
</dbReference>
<dbReference type="EMBL" id="JBFXLU010000085">
    <property type="protein sequence ID" value="KAL2843936.1"/>
    <property type="molecule type" value="Genomic_DNA"/>
</dbReference>
<proteinExistence type="predicted"/>
<keyword evidence="3" id="KW-1185">Reference proteome</keyword>
<dbReference type="PANTHER" id="PTHR43798:SF33">
    <property type="entry name" value="HYDROLASE, PUTATIVE (AFU_ORTHOLOGUE AFUA_2G14860)-RELATED"/>
    <property type="match status" value="1"/>
</dbReference>
<dbReference type="PRINTS" id="PR00412">
    <property type="entry name" value="EPOXHYDRLASE"/>
</dbReference>
<organism evidence="2 3">
    <name type="scientific">Aspergillus pseudoustus</name>
    <dbReference type="NCBI Taxonomy" id="1810923"/>
    <lineage>
        <taxon>Eukaryota</taxon>
        <taxon>Fungi</taxon>
        <taxon>Dikarya</taxon>
        <taxon>Ascomycota</taxon>
        <taxon>Pezizomycotina</taxon>
        <taxon>Eurotiomycetes</taxon>
        <taxon>Eurotiomycetidae</taxon>
        <taxon>Eurotiales</taxon>
        <taxon>Aspergillaceae</taxon>
        <taxon>Aspergillus</taxon>
        <taxon>Aspergillus subgen. Nidulantes</taxon>
    </lineage>
</organism>